<feature type="compositionally biased region" description="Basic and acidic residues" evidence="1">
    <location>
        <begin position="200"/>
        <end position="221"/>
    </location>
</feature>
<dbReference type="PROSITE" id="PS51257">
    <property type="entry name" value="PROKAR_LIPOPROTEIN"/>
    <property type="match status" value="1"/>
</dbReference>
<gene>
    <name evidence="2" type="ORF">ACA29_11230</name>
</gene>
<name>A0A0Q9Y474_9BACI</name>
<organism evidence="2 3">
    <name type="scientific">Lederbergia galactosidilytica</name>
    <dbReference type="NCBI Taxonomy" id="217031"/>
    <lineage>
        <taxon>Bacteria</taxon>
        <taxon>Bacillati</taxon>
        <taxon>Bacillota</taxon>
        <taxon>Bacilli</taxon>
        <taxon>Bacillales</taxon>
        <taxon>Bacillaceae</taxon>
        <taxon>Lederbergia</taxon>
    </lineage>
</organism>
<dbReference type="EMBL" id="LGPB01000091">
    <property type="protein sequence ID" value="KRG12538.1"/>
    <property type="molecule type" value="Genomic_DNA"/>
</dbReference>
<dbReference type="InterPro" id="IPR019076">
    <property type="entry name" value="Spore_lipoprot_YhcN/YlaJ-like"/>
</dbReference>
<proteinExistence type="predicted"/>
<dbReference type="Pfam" id="PF09580">
    <property type="entry name" value="Spore_YhcN_YlaJ"/>
    <property type="match status" value="1"/>
</dbReference>
<comment type="caution">
    <text evidence="2">The sequence shown here is derived from an EMBL/GenBank/DDBJ whole genome shotgun (WGS) entry which is preliminary data.</text>
</comment>
<sequence>MKAKWPLLLLTATLAACGNNIAEKDDFYPKSGNNINAEEQTDIYNEEASDEQFGFVRQVKSPTPANPNDAKTIQWMDREKAALHISELLVVLPHVSDASVVVTDQEVLVAYTTDTEDEKGRFETATADQVKKSVLNYVPRWYHVYVTDDPALRQDVENIGSMTTQSPTKDRSVKLVVESMLERSPQGRAMGEGENANGEKSGETNNHLEKTKYNQQSNDHK</sequence>
<evidence type="ECO:0000313" key="3">
    <source>
        <dbReference type="Proteomes" id="UP000053881"/>
    </source>
</evidence>
<dbReference type="AlphaFoldDB" id="A0A0Q9Y474"/>
<reference evidence="2 3" key="1">
    <citation type="submission" date="2015-06" db="EMBL/GenBank/DDBJ databases">
        <title>Genome sequencing project of Bacillus galactosidilyticus PL133.</title>
        <authorList>
            <person name="Gaiero J."/>
            <person name="Nicol R."/>
            <person name="Habash M."/>
        </authorList>
    </citation>
    <scope>NUCLEOTIDE SEQUENCE [LARGE SCALE GENOMIC DNA]</scope>
    <source>
        <strain evidence="2 3">PL133</strain>
    </source>
</reference>
<feature type="region of interest" description="Disordered" evidence="1">
    <location>
        <begin position="179"/>
        <end position="221"/>
    </location>
</feature>
<protein>
    <recommendedName>
        <fullName evidence="4">Sporulation protein</fullName>
    </recommendedName>
</protein>
<dbReference type="Proteomes" id="UP000053881">
    <property type="component" value="Unassembled WGS sequence"/>
</dbReference>
<dbReference type="PATRIC" id="fig|217031.4.peg.3724"/>
<accession>A0A0Q9Y474</accession>
<evidence type="ECO:0000313" key="2">
    <source>
        <dbReference type="EMBL" id="KRG12538.1"/>
    </source>
</evidence>
<evidence type="ECO:0000256" key="1">
    <source>
        <dbReference type="SAM" id="MobiDB-lite"/>
    </source>
</evidence>
<evidence type="ECO:0008006" key="4">
    <source>
        <dbReference type="Google" id="ProtNLM"/>
    </source>
</evidence>